<comment type="caution">
    <text evidence="1">The sequence shown here is derived from an EMBL/GenBank/DDBJ whole genome shotgun (WGS) entry which is preliminary data.</text>
</comment>
<dbReference type="Proteomes" id="UP001217089">
    <property type="component" value="Unassembled WGS sequence"/>
</dbReference>
<proteinExistence type="predicted"/>
<organism evidence="1 2">
    <name type="scientific">Tegillarca granosa</name>
    <name type="common">Malaysian cockle</name>
    <name type="synonym">Anadara granosa</name>
    <dbReference type="NCBI Taxonomy" id="220873"/>
    <lineage>
        <taxon>Eukaryota</taxon>
        <taxon>Metazoa</taxon>
        <taxon>Spiralia</taxon>
        <taxon>Lophotrochozoa</taxon>
        <taxon>Mollusca</taxon>
        <taxon>Bivalvia</taxon>
        <taxon>Autobranchia</taxon>
        <taxon>Pteriomorphia</taxon>
        <taxon>Arcoida</taxon>
        <taxon>Arcoidea</taxon>
        <taxon>Arcidae</taxon>
        <taxon>Tegillarca</taxon>
    </lineage>
</organism>
<keyword evidence="2" id="KW-1185">Reference proteome</keyword>
<gene>
    <name evidence="1" type="ORF">KUTeg_011257</name>
</gene>
<evidence type="ECO:0000313" key="1">
    <source>
        <dbReference type="EMBL" id="KAJ8311194.1"/>
    </source>
</evidence>
<name>A0ABQ9F1C8_TEGGR</name>
<evidence type="ECO:0000313" key="2">
    <source>
        <dbReference type="Proteomes" id="UP001217089"/>
    </source>
</evidence>
<accession>A0ABQ9F1C8</accession>
<reference evidence="1 2" key="1">
    <citation type="submission" date="2022-12" db="EMBL/GenBank/DDBJ databases">
        <title>Chromosome-level genome of Tegillarca granosa.</title>
        <authorList>
            <person name="Kim J."/>
        </authorList>
    </citation>
    <scope>NUCLEOTIDE SEQUENCE [LARGE SCALE GENOMIC DNA]</scope>
    <source>
        <strain evidence="1">Teg-2019</strain>
        <tissue evidence="1">Adductor muscle</tissue>
    </source>
</reference>
<sequence length="120" mass="13912">MKEIPPIVFGRTMMNFRNRVNINLVNNKNTLKKITAKPSFERFQIFCEDLTGVENKMTSLFMNQPIYVGIFQVLITIKIICVLCIHHDHHHVQIIHPNQPVRIDPTPPRPIATPQIVFLS</sequence>
<protein>
    <submittedName>
        <fullName evidence="1">Uncharacterized protein</fullName>
    </submittedName>
</protein>
<dbReference type="EMBL" id="JARBDR010000544">
    <property type="protein sequence ID" value="KAJ8311194.1"/>
    <property type="molecule type" value="Genomic_DNA"/>
</dbReference>